<protein>
    <submittedName>
        <fullName evidence="1">Addiction module toxin RelE</fullName>
    </submittedName>
</protein>
<dbReference type="Gene3D" id="3.30.2310.20">
    <property type="entry name" value="RelE-like"/>
    <property type="match status" value="1"/>
</dbReference>
<evidence type="ECO:0000313" key="2">
    <source>
        <dbReference type="Proteomes" id="UP000482209"/>
    </source>
</evidence>
<dbReference type="SUPFAM" id="SSF143011">
    <property type="entry name" value="RelE-like"/>
    <property type="match status" value="1"/>
</dbReference>
<dbReference type="Proteomes" id="UP000482209">
    <property type="component" value="Unassembled WGS sequence"/>
</dbReference>
<keyword evidence="2" id="KW-1185">Reference proteome</keyword>
<name>A0A6L5Y397_9FIRM</name>
<sequence>MEIVFANKKIKKQCEDFKLAQKNFNKEVAEKLYSTINYINNAVSLLDVKNMPTFHLHALKGDRKGTYSIDLGRRLGYRLIITPLNDEHQEWDTNDEYIIYNSTKIILAMEVSNHYE</sequence>
<dbReference type="EMBL" id="VUMT01000022">
    <property type="protein sequence ID" value="MSS64613.1"/>
    <property type="molecule type" value="Genomic_DNA"/>
</dbReference>
<dbReference type="AlphaFoldDB" id="A0A6L5Y397"/>
<proteinExistence type="predicted"/>
<accession>A0A6L5Y397</accession>
<evidence type="ECO:0000313" key="1">
    <source>
        <dbReference type="EMBL" id="MSS64613.1"/>
    </source>
</evidence>
<gene>
    <name evidence="1" type="ORF">FYJ58_12115</name>
</gene>
<organism evidence="1 2">
    <name type="scientific">Velocimicrobium porci</name>
    <dbReference type="NCBI Taxonomy" id="2606634"/>
    <lineage>
        <taxon>Bacteria</taxon>
        <taxon>Bacillati</taxon>
        <taxon>Bacillota</taxon>
        <taxon>Clostridia</taxon>
        <taxon>Lachnospirales</taxon>
        <taxon>Lachnospiraceae</taxon>
        <taxon>Velocimicrobium</taxon>
    </lineage>
</organism>
<dbReference type="InterPro" id="IPR035093">
    <property type="entry name" value="RelE/ParE_toxin_dom_sf"/>
</dbReference>
<comment type="caution">
    <text evidence="1">The sequence shown here is derived from an EMBL/GenBank/DDBJ whole genome shotgun (WGS) entry which is preliminary data.</text>
</comment>
<reference evidence="1 2" key="1">
    <citation type="submission" date="2019-08" db="EMBL/GenBank/DDBJ databases">
        <title>In-depth cultivation of the pig gut microbiome towards novel bacterial diversity and tailored functional studies.</title>
        <authorList>
            <person name="Wylensek D."/>
            <person name="Hitch T.C.A."/>
            <person name="Clavel T."/>
        </authorList>
    </citation>
    <scope>NUCLEOTIDE SEQUENCE [LARGE SCALE GENOMIC DNA]</scope>
    <source>
        <strain evidence="1 2">WCA-693-APC-MOT-I</strain>
    </source>
</reference>
<dbReference type="RefSeq" id="WP_154520002.1">
    <property type="nucleotide sequence ID" value="NZ_VUMT01000022.1"/>
</dbReference>